<dbReference type="GO" id="GO:0004674">
    <property type="term" value="F:protein serine/threonine kinase activity"/>
    <property type="evidence" value="ECO:0007669"/>
    <property type="project" value="UniProtKB-KW"/>
</dbReference>
<dbReference type="InterPro" id="IPR008266">
    <property type="entry name" value="Tyr_kinase_AS"/>
</dbReference>
<evidence type="ECO:0000256" key="5">
    <source>
        <dbReference type="SAM" id="MobiDB-lite"/>
    </source>
</evidence>
<protein>
    <submittedName>
        <fullName evidence="7">Serine/threonine protein kinase</fullName>
    </submittedName>
</protein>
<dbReference type="SUPFAM" id="SSF56112">
    <property type="entry name" value="Protein kinase-like (PK-like)"/>
    <property type="match status" value="1"/>
</dbReference>
<evidence type="ECO:0000256" key="4">
    <source>
        <dbReference type="ARBA" id="ARBA00022840"/>
    </source>
</evidence>
<dbReference type="InterPro" id="IPR011009">
    <property type="entry name" value="Kinase-like_dom_sf"/>
</dbReference>
<dbReference type="Gene3D" id="1.10.510.10">
    <property type="entry name" value="Transferase(Phosphotransferase) domain 1"/>
    <property type="match status" value="1"/>
</dbReference>
<dbReference type="Proteomes" id="UP000199468">
    <property type="component" value="Unassembled WGS sequence"/>
</dbReference>
<name>A0ABY0P5V0_9HYPH</name>
<keyword evidence="3 7" id="KW-0418">Kinase</keyword>
<dbReference type="Pfam" id="PF00069">
    <property type="entry name" value="Pkinase"/>
    <property type="match status" value="1"/>
</dbReference>
<gene>
    <name evidence="7" type="ORF">SAMN05421844_108268</name>
</gene>
<dbReference type="PANTHER" id="PTHR43289">
    <property type="entry name" value="MITOGEN-ACTIVATED PROTEIN KINASE KINASE KINASE 20-RELATED"/>
    <property type="match status" value="1"/>
</dbReference>
<dbReference type="PROSITE" id="PS50011">
    <property type="entry name" value="PROTEIN_KINASE_DOM"/>
    <property type="match status" value="1"/>
</dbReference>
<dbReference type="InterPro" id="IPR000719">
    <property type="entry name" value="Prot_kinase_dom"/>
</dbReference>
<comment type="caution">
    <text evidence="7">The sequence shown here is derived from an EMBL/GenBank/DDBJ whole genome shotgun (WGS) entry which is preliminary data.</text>
</comment>
<feature type="region of interest" description="Disordered" evidence="5">
    <location>
        <begin position="289"/>
        <end position="308"/>
    </location>
</feature>
<feature type="domain" description="Protein kinase" evidence="6">
    <location>
        <begin position="26"/>
        <end position="286"/>
    </location>
</feature>
<reference evidence="7 8" key="1">
    <citation type="submission" date="2016-10" db="EMBL/GenBank/DDBJ databases">
        <authorList>
            <person name="Varghese N."/>
            <person name="Submissions S."/>
        </authorList>
    </citation>
    <scope>NUCLEOTIDE SEQUENCE [LARGE SCALE GENOMIC DNA]</scope>
    <source>
        <strain evidence="7 8">DSM 26672</strain>
    </source>
</reference>
<evidence type="ECO:0000313" key="7">
    <source>
        <dbReference type="EMBL" id="SDH43475.1"/>
    </source>
</evidence>
<proteinExistence type="predicted"/>
<accession>A0ABY0P5V0</accession>
<dbReference type="PANTHER" id="PTHR43289:SF34">
    <property type="entry name" value="SERINE_THREONINE-PROTEIN KINASE YBDM-RELATED"/>
    <property type="match status" value="1"/>
</dbReference>
<dbReference type="PROSITE" id="PS00109">
    <property type="entry name" value="PROTEIN_KINASE_TYR"/>
    <property type="match status" value="1"/>
</dbReference>
<keyword evidence="2" id="KW-0547">Nucleotide-binding</keyword>
<feature type="region of interest" description="Disordered" evidence="5">
    <location>
        <begin position="338"/>
        <end position="458"/>
    </location>
</feature>
<evidence type="ECO:0000256" key="2">
    <source>
        <dbReference type="ARBA" id="ARBA00022741"/>
    </source>
</evidence>
<evidence type="ECO:0000256" key="1">
    <source>
        <dbReference type="ARBA" id="ARBA00022679"/>
    </source>
</evidence>
<sequence length="710" mass="74603">MSDDSERTVFVPRANARIGTKLNGIYEIESLIAVGGMGEVYKGRAIQTGDAVAIKMIRPDMARDDAVLALFRREAAALHNLYNEAIVRYYVFAIDPVSETPYLAMEFVDGQPLSERIQQGPLSVEEADILRQRVGPGLHAAHRLGIIHRDISPDNIILPGGDPSRAKIIDFGIARSSILGEGTVIGSGFAGKYNYVSPEQLGLFGGEVSGRSDMYSFALVLAQALTGRAIDMGGSQVDIIDKRRRLPDLSGVDARIRPLLARMLAPDPKDRPADMAEVAAWQAPAPGRKAAAKAAAGHTTTGKPGRSPLPLVAGIAALAVLAGGGFYAWTTLDGGQAARVANNDPPPLAEQPSTSAPAPTTNAPPALTEVPAAQPPATSAPPALTEAPAQPSASATPNPAVETPPPAPPPVTQPPAAQTPPPQTQRPQRPPSGPSGSQVAVNTEPPQQQAPVRPPVAEPAVKPPVAIEIKPPEPPPVTVVVAPPPASQSVAPPQVAAMAPEPEPRTPAERIERYVRDYDGGSCFFLWPLEIGDRKATLEGFGSNSAPFVAFDGAFKAAQGFEAQIHLRPMTEAQCPMVDFLRRPGIAIDRSPKIQIGAFNMKSGEILNGSVEAGGGQNLDVVLIGDDGLVYNLSSFAKREGGKVIFNLKLESTGGSARPQTVLALVTKEALPALSGPNPSPASEFFANLKLDLARQSGKLGLGIKYFRIE</sequence>
<feature type="compositionally biased region" description="Low complexity" evidence="5">
    <location>
        <begin position="352"/>
        <end position="401"/>
    </location>
</feature>
<keyword evidence="8" id="KW-1185">Reference proteome</keyword>
<evidence type="ECO:0000256" key="3">
    <source>
        <dbReference type="ARBA" id="ARBA00022777"/>
    </source>
</evidence>
<evidence type="ECO:0000313" key="8">
    <source>
        <dbReference type="Proteomes" id="UP000199468"/>
    </source>
</evidence>
<evidence type="ECO:0000259" key="6">
    <source>
        <dbReference type="PROSITE" id="PS50011"/>
    </source>
</evidence>
<keyword evidence="4" id="KW-0067">ATP-binding</keyword>
<dbReference type="Gene3D" id="3.30.200.20">
    <property type="entry name" value="Phosphorylase Kinase, domain 1"/>
    <property type="match status" value="1"/>
</dbReference>
<feature type="compositionally biased region" description="Pro residues" evidence="5">
    <location>
        <begin position="402"/>
        <end position="433"/>
    </location>
</feature>
<dbReference type="CDD" id="cd14014">
    <property type="entry name" value="STKc_PknB_like"/>
    <property type="match status" value="1"/>
</dbReference>
<keyword evidence="1" id="KW-0808">Transferase</keyword>
<dbReference type="RefSeq" id="WP_210184336.1">
    <property type="nucleotide sequence ID" value="NZ_FNBZ01000008.1"/>
</dbReference>
<organism evidence="7 8">
    <name type="scientific">Bosea robiniae</name>
    <dbReference type="NCBI Taxonomy" id="1036780"/>
    <lineage>
        <taxon>Bacteria</taxon>
        <taxon>Pseudomonadati</taxon>
        <taxon>Pseudomonadota</taxon>
        <taxon>Alphaproteobacteria</taxon>
        <taxon>Hyphomicrobiales</taxon>
        <taxon>Boseaceae</taxon>
        <taxon>Bosea</taxon>
    </lineage>
</organism>
<dbReference type="EMBL" id="FNBZ01000008">
    <property type="protein sequence ID" value="SDH43475.1"/>
    <property type="molecule type" value="Genomic_DNA"/>
</dbReference>
<keyword evidence="7" id="KW-0723">Serine/threonine-protein kinase</keyword>